<organism evidence="1 2">
    <name type="scientific">Chloebia gouldiae</name>
    <name type="common">Gouldian finch</name>
    <name type="synonym">Erythrura gouldiae</name>
    <dbReference type="NCBI Taxonomy" id="44316"/>
    <lineage>
        <taxon>Eukaryota</taxon>
        <taxon>Metazoa</taxon>
        <taxon>Chordata</taxon>
        <taxon>Craniata</taxon>
        <taxon>Vertebrata</taxon>
        <taxon>Euteleostomi</taxon>
        <taxon>Archelosauria</taxon>
        <taxon>Archosauria</taxon>
        <taxon>Dinosauria</taxon>
        <taxon>Saurischia</taxon>
        <taxon>Theropoda</taxon>
        <taxon>Coelurosauria</taxon>
        <taxon>Aves</taxon>
        <taxon>Neognathae</taxon>
        <taxon>Neoaves</taxon>
        <taxon>Telluraves</taxon>
        <taxon>Australaves</taxon>
        <taxon>Passeriformes</taxon>
        <taxon>Passeroidea</taxon>
        <taxon>Passeridae</taxon>
        <taxon>Chloebia</taxon>
    </lineage>
</organism>
<keyword evidence="2" id="KW-1185">Reference proteome</keyword>
<accession>A0A3L8SF01</accession>
<dbReference type="AlphaFoldDB" id="A0A3L8SF01"/>
<protein>
    <submittedName>
        <fullName evidence="1">Uncharacterized protein</fullName>
    </submittedName>
</protein>
<dbReference type="EMBL" id="QUSF01000024">
    <property type="protein sequence ID" value="RLW01026.1"/>
    <property type="molecule type" value="Genomic_DNA"/>
</dbReference>
<comment type="caution">
    <text evidence="1">The sequence shown here is derived from an EMBL/GenBank/DDBJ whole genome shotgun (WGS) entry which is preliminary data.</text>
</comment>
<proteinExistence type="predicted"/>
<gene>
    <name evidence="1" type="ORF">DV515_00008434</name>
</gene>
<evidence type="ECO:0000313" key="2">
    <source>
        <dbReference type="Proteomes" id="UP000276834"/>
    </source>
</evidence>
<name>A0A3L8SF01_CHLGU</name>
<reference evidence="1 2" key="1">
    <citation type="journal article" date="2018" name="Proc. R. Soc. B">
        <title>A non-coding region near Follistatin controls head colour polymorphism in the Gouldian finch.</title>
        <authorList>
            <person name="Toomey M.B."/>
            <person name="Marques C.I."/>
            <person name="Andrade P."/>
            <person name="Araujo P.M."/>
            <person name="Sabatino S."/>
            <person name="Gazda M.A."/>
            <person name="Afonso S."/>
            <person name="Lopes R.J."/>
            <person name="Corbo J.C."/>
            <person name="Carneiro M."/>
        </authorList>
    </citation>
    <scope>NUCLEOTIDE SEQUENCE [LARGE SCALE GENOMIC DNA]</scope>
    <source>
        <strain evidence="1">Red01</strain>
        <tissue evidence="1">Muscle</tissue>
    </source>
</reference>
<evidence type="ECO:0000313" key="1">
    <source>
        <dbReference type="EMBL" id="RLW01026.1"/>
    </source>
</evidence>
<sequence length="84" mass="9253">MTARFGGTMEPAMRQAENIPCVMPSVSIGRTMWKPVRQCVNYVRTLQQCEQAPAIYSGQCPAAGTVNSLSLFSKCPESHLHHNT</sequence>
<dbReference type="Proteomes" id="UP000276834">
    <property type="component" value="Unassembled WGS sequence"/>
</dbReference>